<dbReference type="PANTHER" id="PTHR22957">
    <property type="entry name" value="TBC1 DOMAIN FAMILY MEMBER GTPASE-ACTIVATING PROTEIN"/>
    <property type="match status" value="1"/>
</dbReference>
<gene>
    <name evidence="4 5" type="primary">LOC108556360</name>
</gene>
<protein>
    <submittedName>
        <fullName evidence="4 5">TBC1 domain family member 15</fullName>
    </submittedName>
</protein>
<evidence type="ECO:0000259" key="2">
    <source>
        <dbReference type="PROSITE" id="PS50086"/>
    </source>
</evidence>
<proteinExistence type="predicted"/>
<organism evidence="3 5">
    <name type="scientific">Nicrophorus vespilloides</name>
    <name type="common">Boreal carrion beetle</name>
    <dbReference type="NCBI Taxonomy" id="110193"/>
    <lineage>
        <taxon>Eukaryota</taxon>
        <taxon>Metazoa</taxon>
        <taxon>Ecdysozoa</taxon>
        <taxon>Arthropoda</taxon>
        <taxon>Hexapoda</taxon>
        <taxon>Insecta</taxon>
        <taxon>Pterygota</taxon>
        <taxon>Neoptera</taxon>
        <taxon>Endopterygota</taxon>
        <taxon>Coleoptera</taxon>
        <taxon>Polyphaga</taxon>
        <taxon>Staphyliniformia</taxon>
        <taxon>Silphidae</taxon>
        <taxon>Nicrophorinae</taxon>
        <taxon>Nicrophorus</taxon>
    </lineage>
</organism>
<dbReference type="InterPro" id="IPR035969">
    <property type="entry name" value="Rab-GAP_TBC_sf"/>
</dbReference>
<dbReference type="InterPro" id="IPR000195">
    <property type="entry name" value="Rab-GAP-TBC_dom"/>
</dbReference>
<dbReference type="Pfam" id="PF00566">
    <property type="entry name" value="RabGAP-TBC"/>
    <property type="match status" value="1"/>
</dbReference>
<feature type="domain" description="Rab-GAP TBC" evidence="2">
    <location>
        <begin position="297"/>
        <end position="507"/>
    </location>
</feature>
<reference evidence="4 5" key="1">
    <citation type="submission" date="2025-05" db="UniProtKB">
        <authorList>
            <consortium name="RefSeq"/>
        </authorList>
    </citation>
    <scope>IDENTIFICATION</scope>
    <source>
        <tissue evidence="4 5">Whole Larva</tissue>
    </source>
</reference>
<dbReference type="Gene3D" id="1.10.472.80">
    <property type="entry name" value="Ypt/Rab-GAP domain of gyp1p, domain 3"/>
    <property type="match status" value="1"/>
</dbReference>
<evidence type="ECO:0000313" key="5">
    <source>
        <dbReference type="RefSeq" id="XP_017767929.1"/>
    </source>
</evidence>
<dbReference type="SUPFAM" id="SSF47923">
    <property type="entry name" value="Ypt/Rab-GAP domain of gyp1p"/>
    <property type="match status" value="2"/>
</dbReference>
<dbReference type="SMART" id="SM00164">
    <property type="entry name" value="TBC"/>
    <property type="match status" value="1"/>
</dbReference>
<dbReference type="RefSeq" id="XP_017767929.1">
    <property type="nucleotide sequence ID" value="XM_017912440.1"/>
</dbReference>
<keyword evidence="3" id="KW-1185">Reference proteome</keyword>
<dbReference type="Proteomes" id="UP000695000">
    <property type="component" value="Unplaced"/>
</dbReference>
<evidence type="ECO:0000313" key="4">
    <source>
        <dbReference type="RefSeq" id="XP_017767928.1"/>
    </source>
</evidence>
<dbReference type="PANTHER" id="PTHR22957:SF645">
    <property type="entry name" value="LD27216P"/>
    <property type="match status" value="1"/>
</dbReference>
<accession>A0ABM1M029</accession>
<evidence type="ECO:0000256" key="1">
    <source>
        <dbReference type="ARBA" id="ARBA00022468"/>
    </source>
</evidence>
<sequence>MEDNCEGCMELFSQDGVLLKQAHSYYIQYFNESGTLYITEYANTKDRFIEWKPNSVTVHSDSHDSEWSFVNAIYRGEQMSPQPPDSKPKYIKLDMNQVRSFKVSKKNDTMTFFDGKGEILCHFFFQHGNCFSLFAALKGLLKTTVSKRDKNIHIIVDETLQLNKSFATLDLFQDSQSASIVWGFVRSFQEKPVETAFGAFAKIGNTIGNNFMPSSSPQPIEEEVITNDVKEYERGVESSDGASPKDYEIIHSSPELPSRLQYPRGNPLSYDQWTALQDSEGRIEDVEYTKLHIFRGGIAPSLRKVVWKYMLDFYPWNSSNADRKTILGKKEQDYYDMKLQWKTLKPWQLQNFVQLRDRLSLVEKDVTRTDRTLPFYAGDNNKNLQAMSDILMTYVMHNFDLGYVQGMSDLLSPILYLLQNEVDAFWCFAGFMERVCTNFDADQAGMKTQLSNLYILLKFSNPTLASYLDNQESGNMFFCFRWLLVLFKREFELHDVFRLWEVVWTNHPCNNFHLLISIAILEKQQSEFIGEEMGFNEILKHVNDLSGKLDVNDILDNAEGLYYQIRESSQLTNEVRQILGLPLIAESSPKDDSTDSIENELMANVDKAYENGLHTSYF</sequence>
<dbReference type="RefSeq" id="XP_017767928.1">
    <property type="nucleotide sequence ID" value="XM_017912439.1"/>
</dbReference>
<dbReference type="Gene3D" id="1.10.8.270">
    <property type="entry name" value="putative rabgap domain of human tbc1 domain family member 14 like domains"/>
    <property type="match status" value="1"/>
</dbReference>
<dbReference type="GeneID" id="108556360"/>
<dbReference type="PROSITE" id="PS50086">
    <property type="entry name" value="TBC_RABGAP"/>
    <property type="match status" value="1"/>
</dbReference>
<name>A0ABM1M029_NICVS</name>
<evidence type="ECO:0000313" key="3">
    <source>
        <dbReference type="Proteomes" id="UP000695000"/>
    </source>
</evidence>
<keyword evidence="1" id="KW-0343">GTPase activation</keyword>